<dbReference type="OrthoDB" id="7344322at2"/>
<name>A0A1T4TDV6_9HYPH</name>
<evidence type="ECO:0000313" key="2">
    <source>
        <dbReference type="EMBL" id="SKA38596.1"/>
    </source>
</evidence>
<dbReference type="AlphaFoldDB" id="A0A1T4TDV6"/>
<evidence type="ECO:0000313" key="3">
    <source>
        <dbReference type="Proteomes" id="UP000190092"/>
    </source>
</evidence>
<sequence>MTISMITRRVLATVMGIVLGSSMALAQDEPQVFNAFAIATASGTVVRASAKQVMLAGTVKGPMFIETDEGPVPAGTVACAASLRVDQESRRQTANGACTFTAEDGAQAWGDWECTGFALVGCRGALTLNGGSGRLQGVSGGGSMIWRPNTHDLETQGDGTVLQNTSGIVIWREFKLTKK</sequence>
<dbReference type="EMBL" id="FUWJ01000016">
    <property type="protein sequence ID" value="SKA38596.1"/>
    <property type="molecule type" value="Genomic_DNA"/>
</dbReference>
<proteinExistence type="predicted"/>
<dbReference type="RefSeq" id="WP_085937799.1">
    <property type="nucleotide sequence ID" value="NZ_FUWJ01000016.1"/>
</dbReference>
<evidence type="ECO:0000256" key="1">
    <source>
        <dbReference type="SAM" id="SignalP"/>
    </source>
</evidence>
<gene>
    <name evidence="2" type="ORF">SAMN02745126_06060</name>
</gene>
<organism evidence="2 3">
    <name type="scientific">Enhydrobacter aerosaccus</name>
    <dbReference type="NCBI Taxonomy" id="225324"/>
    <lineage>
        <taxon>Bacteria</taxon>
        <taxon>Pseudomonadati</taxon>
        <taxon>Pseudomonadota</taxon>
        <taxon>Alphaproteobacteria</taxon>
        <taxon>Hyphomicrobiales</taxon>
        <taxon>Enhydrobacter</taxon>
    </lineage>
</organism>
<protein>
    <submittedName>
        <fullName evidence="2">Uncharacterized protein</fullName>
    </submittedName>
</protein>
<dbReference type="Proteomes" id="UP000190092">
    <property type="component" value="Unassembled WGS sequence"/>
</dbReference>
<feature type="signal peptide" evidence="1">
    <location>
        <begin position="1"/>
        <end position="26"/>
    </location>
</feature>
<reference evidence="3" key="1">
    <citation type="submission" date="2017-02" db="EMBL/GenBank/DDBJ databases">
        <authorList>
            <person name="Varghese N."/>
            <person name="Submissions S."/>
        </authorList>
    </citation>
    <scope>NUCLEOTIDE SEQUENCE [LARGE SCALE GENOMIC DNA]</scope>
    <source>
        <strain evidence="3">ATCC 27094</strain>
    </source>
</reference>
<dbReference type="STRING" id="225324.SAMN02745126_06060"/>
<keyword evidence="1" id="KW-0732">Signal</keyword>
<feature type="chain" id="PRO_5012775242" evidence="1">
    <location>
        <begin position="27"/>
        <end position="179"/>
    </location>
</feature>
<keyword evidence="3" id="KW-1185">Reference proteome</keyword>
<accession>A0A1T4TDV6</accession>